<dbReference type="EMBL" id="DQ301788">
    <property type="protein sequence ID" value="ABC17626.1"/>
    <property type="molecule type" value="mRNA"/>
</dbReference>
<sequence length="35" mass="4119">MLVLFLFLHLGLGSMRIQFVKNLSRALIMYVLFCM</sequence>
<accession>Q2PUK0</accession>
<dbReference type="AlphaFoldDB" id="Q2PUK0"/>
<name>Q2PUK0_HUMAN</name>
<evidence type="ECO:0000313" key="1">
    <source>
        <dbReference type="EMBL" id="ABC17626.1"/>
    </source>
</evidence>
<organism evidence="1">
    <name type="scientific">Homo sapiens</name>
    <name type="common">Human</name>
    <dbReference type="NCBI Taxonomy" id="9606"/>
    <lineage>
        <taxon>Eukaryota</taxon>
        <taxon>Metazoa</taxon>
        <taxon>Chordata</taxon>
        <taxon>Craniata</taxon>
        <taxon>Vertebrata</taxon>
        <taxon>Euteleostomi</taxon>
        <taxon>Mammalia</taxon>
        <taxon>Eutheria</taxon>
        <taxon>Euarchontoglires</taxon>
        <taxon>Primates</taxon>
        <taxon>Haplorrhini</taxon>
        <taxon>Catarrhini</taxon>
        <taxon>Hominidae</taxon>
        <taxon>Homo</taxon>
    </lineage>
</organism>
<reference evidence="1" key="1">
    <citation type="submission" date="2005-11" db="EMBL/GenBank/DDBJ databases">
        <authorList>
            <person name="Anton B."/>
            <person name="Matus M."/>
            <person name="Canseco J."/>
            <person name="Calva J.C."/>
            <person name="Gonzaga R."/>
            <person name="Flores A."/>
            <person name="Cervantes R."/>
            <person name="Barbosa S."/>
            <person name="Salazar A."/>
            <person name="Aguilera P."/>
            <person name="Leff P."/>
        </authorList>
    </citation>
    <scope>NUCLEOTIDE SEQUENCE</scope>
    <source>
        <tissue evidence="1">Brain</tissue>
    </source>
</reference>
<proteinExistence type="evidence at transcript level"/>
<protein>
    <submittedName>
        <fullName evidence="1">Uncharacterized protein</fullName>
    </submittedName>
</protein>